<gene>
    <name evidence="1" type="ORF">S01H4_51158</name>
</gene>
<sequence length="79" mass="9393">MVIPGTFISTHEPPEPIEITQKVTKAFIKDVYRLMLGRGEILNLEEYFNNKFGYRMCGKIFDEDLTEIFVERHRAWIKK</sequence>
<name>X1BMP1_9ZZZZ</name>
<evidence type="ECO:0000313" key="1">
    <source>
        <dbReference type="EMBL" id="GAG97199.1"/>
    </source>
</evidence>
<dbReference type="AlphaFoldDB" id="X1BMP1"/>
<reference evidence="1" key="1">
    <citation type="journal article" date="2014" name="Front. Microbiol.">
        <title>High frequency of phylogenetically diverse reductive dehalogenase-homologous genes in deep subseafloor sedimentary metagenomes.</title>
        <authorList>
            <person name="Kawai M."/>
            <person name="Futagami T."/>
            <person name="Toyoda A."/>
            <person name="Takaki Y."/>
            <person name="Nishi S."/>
            <person name="Hori S."/>
            <person name="Arai W."/>
            <person name="Tsubouchi T."/>
            <person name="Morono Y."/>
            <person name="Uchiyama I."/>
            <person name="Ito T."/>
            <person name="Fujiyama A."/>
            <person name="Inagaki F."/>
            <person name="Takami H."/>
        </authorList>
    </citation>
    <scope>NUCLEOTIDE SEQUENCE</scope>
    <source>
        <strain evidence="1">Expedition CK06-06</strain>
    </source>
</reference>
<organism evidence="1">
    <name type="scientific">marine sediment metagenome</name>
    <dbReference type="NCBI Taxonomy" id="412755"/>
    <lineage>
        <taxon>unclassified sequences</taxon>
        <taxon>metagenomes</taxon>
        <taxon>ecological metagenomes</taxon>
    </lineage>
</organism>
<protein>
    <submittedName>
        <fullName evidence="1">Uncharacterized protein</fullName>
    </submittedName>
</protein>
<dbReference type="EMBL" id="BART01029108">
    <property type="protein sequence ID" value="GAG97199.1"/>
    <property type="molecule type" value="Genomic_DNA"/>
</dbReference>
<comment type="caution">
    <text evidence="1">The sequence shown here is derived from an EMBL/GenBank/DDBJ whole genome shotgun (WGS) entry which is preliminary data.</text>
</comment>
<proteinExistence type="predicted"/>
<accession>X1BMP1</accession>